<proteinExistence type="predicted"/>
<dbReference type="AlphaFoldDB" id="A0A2D0NC43"/>
<protein>
    <recommendedName>
        <fullName evidence="3">Tetratricopeptide repeat protein</fullName>
    </recommendedName>
</protein>
<gene>
    <name evidence="1" type="ORF">CRP01_13890</name>
</gene>
<dbReference type="Proteomes" id="UP000223913">
    <property type="component" value="Unassembled WGS sequence"/>
</dbReference>
<dbReference type="InterPro" id="IPR011990">
    <property type="entry name" value="TPR-like_helical_dom_sf"/>
</dbReference>
<dbReference type="SUPFAM" id="SSF48452">
    <property type="entry name" value="TPR-like"/>
    <property type="match status" value="1"/>
</dbReference>
<comment type="caution">
    <text evidence="1">The sequence shown here is derived from an EMBL/GenBank/DDBJ whole genome shotgun (WGS) entry which is preliminary data.</text>
</comment>
<name>A0A2D0NC43_FLAN2</name>
<evidence type="ECO:0000313" key="1">
    <source>
        <dbReference type="EMBL" id="PHN06057.1"/>
    </source>
</evidence>
<dbReference type="Gene3D" id="1.25.40.10">
    <property type="entry name" value="Tetratricopeptide repeat domain"/>
    <property type="match status" value="1"/>
</dbReference>
<accession>A0A2D0NC43</accession>
<reference evidence="1 2" key="1">
    <citation type="submission" date="2017-10" db="EMBL/GenBank/DDBJ databases">
        <title>The draft genome sequence of Lewinella nigricans NBRC 102662.</title>
        <authorList>
            <person name="Wang K."/>
        </authorList>
    </citation>
    <scope>NUCLEOTIDE SEQUENCE [LARGE SCALE GENOMIC DNA]</scope>
    <source>
        <strain evidence="1 2">NBRC 102662</strain>
    </source>
</reference>
<evidence type="ECO:0000313" key="2">
    <source>
        <dbReference type="Proteomes" id="UP000223913"/>
    </source>
</evidence>
<sequence length="234" mass="26466">MAIYPSHNLQMLYYSASFDGQGAIAIQAAKDFARLTGNTMHQVLALVRFGRFDEILEIDNRPGGDIPGGMWDFAQGYAHLRKHEADFAELYLRRVRVVADTSEAKYRGHPAAHILGVLAGILESEIQRDSGDLDGAITTLRATVELEDQMQYDEPEPMPFDSRHWLGAALIEAEQYAEAETVYRAELEDHPRNGWSHFGLIQALSKQGKDTTEVRQQYAESWARADHWIQSSRF</sequence>
<dbReference type="PANTHER" id="PTHR45588:SF1">
    <property type="entry name" value="WW DOMAIN-CONTAINING PROTEIN"/>
    <property type="match status" value="1"/>
</dbReference>
<keyword evidence="2" id="KW-1185">Reference proteome</keyword>
<organism evidence="1 2">
    <name type="scientific">Flavilitoribacter nigricans (strain ATCC 23147 / DSM 23189 / NBRC 102662 / NCIMB 1420 / SS-2)</name>
    <name type="common">Lewinella nigricans</name>
    <dbReference type="NCBI Taxonomy" id="1122177"/>
    <lineage>
        <taxon>Bacteria</taxon>
        <taxon>Pseudomonadati</taxon>
        <taxon>Bacteroidota</taxon>
        <taxon>Saprospiria</taxon>
        <taxon>Saprospirales</taxon>
        <taxon>Lewinellaceae</taxon>
        <taxon>Flavilitoribacter</taxon>
    </lineage>
</organism>
<dbReference type="OrthoDB" id="9778494at2"/>
<dbReference type="PANTHER" id="PTHR45588">
    <property type="entry name" value="TPR DOMAIN-CONTAINING PROTEIN"/>
    <property type="match status" value="1"/>
</dbReference>
<evidence type="ECO:0008006" key="3">
    <source>
        <dbReference type="Google" id="ProtNLM"/>
    </source>
</evidence>
<dbReference type="EMBL" id="PDUD01000019">
    <property type="protein sequence ID" value="PHN06057.1"/>
    <property type="molecule type" value="Genomic_DNA"/>
</dbReference>